<sequence>MTLAHVVRDPDSRPEVRALDNFAVEKDEVEALQRLRVTRQLKSYACTTLMGSGEYNVNQLDAPPVPKEERREALRWALKEMVGYPLESACVEVLDIPNTVLSAGRPVGVLVVSAAESAVRSRVAVFEQAKIALDALDIPELAQRNVAALLEDENRGLAFLRIDEAGMMLTLTFHGELIAVRRGEINTLQLNGSDADQRSRVRERLQLDLQRSLDNFDRQYSHIPISRVVLASYPQVADLAAELARNTYVPVQEMDLSSAMDFPAVPELRDAQYQAKNLLAIGAALRTQGAAEVAA</sequence>
<comment type="caution">
    <text evidence="1">The sequence shown here is derived from an EMBL/GenBank/DDBJ whole genome shotgun (WGS) entry which is preliminary data.</text>
</comment>
<dbReference type="Proteomes" id="UP000886602">
    <property type="component" value="Unassembled WGS sequence"/>
</dbReference>
<protein>
    <submittedName>
        <fullName evidence="1">Agglutinin biogenesis protein MshI</fullName>
    </submittedName>
</protein>
<dbReference type="InterPro" id="IPR043129">
    <property type="entry name" value="ATPase_NBD"/>
</dbReference>
<proteinExistence type="predicted"/>
<evidence type="ECO:0000313" key="1">
    <source>
        <dbReference type="EMBL" id="MBK7423481.1"/>
    </source>
</evidence>
<accession>A0A9D7I7N6</accession>
<dbReference type="AlphaFoldDB" id="A0A9D7I7N6"/>
<dbReference type="SUPFAM" id="SSF53067">
    <property type="entry name" value="Actin-like ATPase domain"/>
    <property type="match status" value="1"/>
</dbReference>
<organism evidence="1 2">
    <name type="scientific">Candidatus Propionivibrio dominans</name>
    <dbReference type="NCBI Taxonomy" id="2954373"/>
    <lineage>
        <taxon>Bacteria</taxon>
        <taxon>Pseudomonadati</taxon>
        <taxon>Pseudomonadota</taxon>
        <taxon>Betaproteobacteria</taxon>
        <taxon>Rhodocyclales</taxon>
        <taxon>Rhodocyclaceae</taxon>
        <taxon>Propionivibrio</taxon>
    </lineage>
</organism>
<evidence type="ECO:0000313" key="2">
    <source>
        <dbReference type="Proteomes" id="UP000886602"/>
    </source>
</evidence>
<name>A0A9D7I7N6_9RHOO</name>
<gene>
    <name evidence="1" type="ORF">IPJ48_10485</name>
</gene>
<reference evidence="1" key="1">
    <citation type="submission" date="2020-10" db="EMBL/GenBank/DDBJ databases">
        <title>Connecting structure to function with the recovery of over 1000 high-quality activated sludge metagenome-assembled genomes encoding full-length rRNA genes using long-read sequencing.</title>
        <authorList>
            <person name="Singleton C.M."/>
            <person name="Petriglieri F."/>
            <person name="Kristensen J.M."/>
            <person name="Kirkegaard R.H."/>
            <person name="Michaelsen T.Y."/>
            <person name="Andersen M.H."/>
            <person name="Karst S.M."/>
            <person name="Dueholm M.S."/>
            <person name="Nielsen P.H."/>
            <person name="Albertsen M."/>
        </authorList>
    </citation>
    <scope>NUCLEOTIDE SEQUENCE</scope>
    <source>
        <strain evidence="1">EsbW_18-Q3-R4-48_MAXAC.044</strain>
    </source>
</reference>
<dbReference type="EMBL" id="JADJNC010000015">
    <property type="protein sequence ID" value="MBK7423481.1"/>
    <property type="molecule type" value="Genomic_DNA"/>
</dbReference>